<organism evidence="3 4">
    <name type="scientific">Nonomuraea typhae</name>
    <dbReference type="NCBI Taxonomy" id="2603600"/>
    <lineage>
        <taxon>Bacteria</taxon>
        <taxon>Bacillati</taxon>
        <taxon>Actinomycetota</taxon>
        <taxon>Actinomycetes</taxon>
        <taxon>Streptosporangiales</taxon>
        <taxon>Streptosporangiaceae</taxon>
        <taxon>Nonomuraea</taxon>
    </lineage>
</organism>
<evidence type="ECO:0000313" key="3">
    <source>
        <dbReference type="EMBL" id="MFI6497330.1"/>
    </source>
</evidence>
<keyword evidence="3" id="KW-0378">Hydrolase</keyword>
<evidence type="ECO:0000259" key="2">
    <source>
        <dbReference type="Pfam" id="PF03372"/>
    </source>
</evidence>
<reference evidence="3 4" key="1">
    <citation type="submission" date="2024-10" db="EMBL/GenBank/DDBJ databases">
        <title>The Natural Products Discovery Center: Release of the First 8490 Sequenced Strains for Exploring Actinobacteria Biosynthetic Diversity.</title>
        <authorList>
            <person name="Kalkreuter E."/>
            <person name="Kautsar S.A."/>
            <person name="Yang D."/>
            <person name="Bader C.D."/>
            <person name="Teijaro C.N."/>
            <person name="Fluegel L."/>
            <person name="Davis C.M."/>
            <person name="Simpson J.R."/>
            <person name="Lauterbach L."/>
            <person name="Steele A.D."/>
            <person name="Gui C."/>
            <person name="Meng S."/>
            <person name="Li G."/>
            <person name="Viehrig K."/>
            <person name="Ye F."/>
            <person name="Su P."/>
            <person name="Kiefer A.F."/>
            <person name="Nichols A."/>
            <person name="Cepeda A.J."/>
            <person name="Yan W."/>
            <person name="Fan B."/>
            <person name="Jiang Y."/>
            <person name="Adhikari A."/>
            <person name="Zheng C.-J."/>
            <person name="Schuster L."/>
            <person name="Cowan T.M."/>
            <person name="Smanski M.J."/>
            <person name="Chevrette M.G."/>
            <person name="De Carvalho L.P.S."/>
            <person name="Shen B."/>
        </authorList>
    </citation>
    <scope>NUCLEOTIDE SEQUENCE [LARGE SCALE GENOMIC DNA]</scope>
    <source>
        <strain evidence="3 4">NPDC050545</strain>
    </source>
</reference>
<evidence type="ECO:0000313" key="4">
    <source>
        <dbReference type="Proteomes" id="UP001612741"/>
    </source>
</evidence>
<dbReference type="InterPro" id="IPR005135">
    <property type="entry name" value="Endo/exonuclease/phosphatase"/>
</dbReference>
<feature type="chain" id="PRO_5046291855" evidence="1">
    <location>
        <begin position="23"/>
        <end position="299"/>
    </location>
</feature>
<sequence length="299" mass="31730">MRKLTVVLAVLAALAAATPAQAATPYRILHWNVAGNTLHKGSTTDGLIAAATSRIRGSGAAFASLNEVCRQQFDALIKSLRAAGWPADPANFARFETALPGRSGGPCQGEDYGIALFSRKPLGAADRTTLPDDGDEPRKLLCAALRDQPRTRFCTTHSTFVDAYRLPQLTAVFGKLDAYRARGEQVIIAGDFNAAPDFGRMNRFYSSQVDTPNNGGNYGHYREVDDADAANCPGYGARTVEAADGGGPCRTGTKIDMIFAHEDDYVAGSSSGEARPSPVSCGGRACSDHRILTGTVTLR</sequence>
<dbReference type="RefSeq" id="WP_397080080.1">
    <property type="nucleotide sequence ID" value="NZ_JBITGY010000002.1"/>
</dbReference>
<dbReference type="InterPro" id="IPR036691">
    <property type="entry name" value="Endo/exonu/phosph_ase_sf"/>
</dbReference>
<keyword evidence="3" id="KW-0540">Nuclease</keyword>
<dbReference type="Proteomes" id="UP001612741">
    <property type="component" value="Unassembled WGS sequence"/>
</dbReference>
<name>A0ABW7YP00_9ACTN</name>
<keyword evidence="4" id="KW-1185">Reference proteome</keyword>
<dbReference type="SUPFAM" id="SSF56219">
    <property type="entry name" value="DNase I-like"/>
    <property type="match status" value="1"/>
</dbReference>
<evidence type="ECO:0000256" key="1">
    <source>
        <dbReference type="SAM" id="SignalP"/>
    </source>
</evidence>
<feature type="domain" description="Endonuclease/exonuclease/phosphatase" evidence="2">
    <location>
        <begin position="30"/>
        <end position="289"/>
    </location>
</feature>
<dbReference type="GO" id="GO:0004519">
    <property type="term" value="F:endonuclease activity"/>
    <property type="evidence" value="ECO:0007669"/>
    <property type="project" value="UniProtKB-KW"/>
</dbReference>
<feature type="signal peptide" evidence="1">
    <location>
        <begin position="1"/>
        <end position="22"/>
    </location>
</feature>
<accession>A0ABW7YP00</accession>
<keyword evidence="3" id="KW-0255">Endonuclease</keyword>
<dbReference type="EMBL" id="JBITGY010000002">
    <property type="protein sequence ID" value="MFI6497330.1"/>
    <property type="molecule type" value="Genomic_DNA"/>
</dbReference>
<dbReference type="Pfam" id="PF03372">
    <property type="entry name" value="Exo_endo_phos"/>
    <property type="match status" value="1"/>
</dbReference>
<gene>
    <name evidence="3" type="ORF">ACIBG2_08105</name>
</gene>
<keyword evidence="1" id="KW-0732">Signal</keyword>
<protein>
    <submittedName>
        <fullName evidence="3">Endonuclease/exonuclease/phosphatase family protein</fullName>
    </submittedName>
</protein>
<dbReference type="Gene3D" id="3.60.10.10">
    <property type="entry name" value="Endonuclease/exonuclease/phosphatase"/>
    <property type="match status" value="1"/>
</dbReference>
<comment type="caution">
    <text evidence="3">The sequence shown here is derived from an EMBL/GenBank/DDBJ whole genome shotgun (WGS) entry which is preliminary data.</text>
</comment>
<proteinExistence type="predicted"/>